<dbReference type="EMBL" id="CP126659">
    <property type="protein sequence ID" value="WKA00193.1"/>
    <property type="molecule type" value="Genomic_DNA"/>
</dbReference>
<name>A0ABY9CZV7_VITVI</name>
<organism evidence="1 2">
    <name type="scientific">Vitis vinifera</name>
    <name type="common">Grape</name>
    <dbReference type="NCBI Taxonomy" id="29760"/>
    <lineage>
        <taxon>Eukaryota</taxon>
        <taxon>Viridiplantae</taxon>
        <taxon>Streptophyta</taxon>
        <taxon>Embryophyta</taxon>
        <taxon>Tracheophyta</taxon>
        <taxon>Spermatophyta</taxon>
        <taxon>Magnoliopsida</taxon>
        <taxon>eudicotyledons</taxon>
        <taxon>Gunneridae</taxon>
        <taxon>Pentapetalae</taxon>
        <taxon>rosids</taxon>
        <taxon>Vitales</taxon>
        <taxon>Vitaceae</taxon>
        <taxon>Viteae</taxon>
        <taxon>Vitis</taxon>
    </lineage>
</organism>
<sequence length="141" mass="15999">MCAPAPATNGGSAFWTSPGRCHLLRQRARLHQQPWRRHLLNVTRPPPRLPSSPHRRCSSFPRAAMALLFIVPPVESSRVERQLVKRSFAHDGFGLGFELGTQAQAYEEKPRFMKALIALGLSINIIWIGLDEDGAYWWIWA</sequence>
<evidence type="ECO:0000313" key="1">
    <source>
        <dbReference type="EMBL" id="WKA00193.1"/>
    </source>
</evidence>
<protein>
    <submittedName>
        <fullName evidence="1">Uncharacterized protein</fullName>
    </submittedName>
</protein>
<proteinExistence type="predicted"/>
<gene>
    <name evidence="1" type="ORF">VitviT2T_018576</name>
</gene>
<dbReference type="Proteomes" id="UP001227230">
    <property type="component" value="Chromosome 12"/>
</dbReference>
<reference evidence="1 2" key="1">
    <citation type="journal article" date="2023" name="Hortic Res">
        <title>The complete reference genome for grapevine (Vitis vinifera L.) genetics and breeding.</title>
        <authorList>
            <person name="Shi X."/>
            <person name="Cao S."/>
            <person name="Wang X."/>
            <person name="Huang S."/>
            <person name="Wang Y."/>
            <person name="Liu Z."/>
            <person name="Liu W."/>
            <person name="Leng X."/>
            <person name="Peng Y."/>
            <person name="Wang N."/>
            <person name="Wang Y."/>
            <person name="Ma Z."/>
            <person name="Xu X."/>
            <person name="Zhang F."/>
            <person name="Xue H."/>
            <person name="Zhong H."/>
            <person name="Wang Y."/>
            <person name="Zhang K."/>
            <person name="Velt A."/>
            <person name="Avia K."/>
            <person name="Holtgrawe D."/>
            <person name="Grimplet J."/>
            <person name="Matus J.T."/>
            <person name="Ware D."/>
            <person name="Wu X."/>
            <person name="Wang H."/>
            <person name="Liu C."/>
            <person name="Fang Y."/>
            <person name="Rustenholz C."/>
            <person name="Cheng Z."/>
            <person name="Xiao H."/>
            <person name="Zhou Y."/>
        </authorList>
    </citation>
    <scope>NUCLEOTIDE SEQUENCE [LARGE SCALE GENOMIC DNA]</scope>
    <source>
        <strain evidence="2">cv. Pinot noir / PN40024</strain>
        <tissue evidence="1">Leaf</tissue>
    </source>
</reference>
<keyword evidence="2" id="KW-1185">Reference proteome</keyword>
<evidence type="ECO:0000313" key="2">
    <source>
        <dbReference type="Proteomes" id="UP001227230"/>
    </source>
</evidence>
<accession>A0ABY9CZV7</accession>